<dbReference type="InterPro" id="IPR019919">
    <property type="entry name" value="Lucif-like_OxRdtase_MSMEG_2256"/>
</dbReference>
<dbReference type="Proteomes" id="UP001500967">
    <property type="component" value="Unassembled WGS sequence"/>
</dbReference>
<feature type="domain" description="Luciferase-like" evidence="1">
    <location>
        <begin position="11"/>
        <end position="298"/>
    </location>
</feature>
<dbReference type="InterPro" id="IPR036661">
    <property type="entry name" value="Luciferase-like_sf"/>
</dbReference>
<dbReference type="PANTHER" id="PTHR43244">
    <property type="match status" value="1"/>
</dbReference>
<name>A0ABN0UJW7_9ACTN</name>
<dbReference type="Gene3D" id="3.20.20.30">
    <property type="entry name" value="Luciferase-like domain"/>
    <property type="match status" value="1"/>
</dbReference>
<dbReference type="CDD" id="cd01097">
    <property type="entry name" value="Tetrahydromethanopterin_reductase"/>
    <property type="match status" value="1"/>
</dbReference>
<dbReference type="RefSeq" id="WP_344650632.1">
    <property type="nucleotide sequence ID" value="NZ_BAAAGX010000016.1"/>
</dbReference>
<dbReference type="NCBIfam" id="TIGR03617">
    <property type="entry name" value="F420_MSMEG_2256"/>
    <property type="match status" value="1"/>
</dbReference>
<comment type="caution">
    <text evidence="2">The sequence shown here is derived from an EMBL/GenBank/DDBJ whole genome shotgun (WGS) entry which is preliminary data.</text>
</comment>
<reference evidence="2 3" key="1">
    <citation type="journal article" date="2019" name="Int. J. Syst. Evol. Microbiol.">
        <title>The Global Catalogue of Microorganisms (GCM) 10K type strain sequencing project: providing services to taxonomists for standard genome sequencing and annotation.</title>
        <authorList>
            <consortium name="The Broad Institute Genomics Platform"/>
            <consortium name="The Broad Institute Genome Sequencing Center for Infectious Disease"/>
            <person name="Wu L."/>
            <person name="Ma J."/>
        </authorList>
    </citation>
    <scope>NUCLEOTIDE SEQUENCE [LARGE SCALE GENOMIC DNA]</scope>
    <source>
        <strain evidence="2 3">JCM 10425</strain>
    </source>
</reference>
<dbReference type="SUPFAM" id="SSF51679">
    <property type="entry name" value="Bacterial luciferase-like"/>
    <property type="match status" value="1"/>
</dbReference>
<proteinExistence type="predicted"/>
<dbReference type="PANTHER" id="PTHR43244:SF2">
    <property type="entry name" value="CONSERVED HYPOTHETICAL ALANINE AND PROLINE-RICH PROTEIN"/>
    <property type="match status" value="1"/>
</dbReference>
<evidence type="ECO:0000313" key="2">
    <source>
        <dbReference type="EMBL" id="GAA0252980.1"/>
    </source>
</evidence>
<dbReference type="Pfam" id="PF00296">
    <property type="entry name" value="Bac_luciferase"/>
    <property type="match status" value="1"/>
</dbReference>
<dbReference type="InterPro" id="IPR011251">
    <property type="entry name" value="Luciferase-like_dom"/>
</dbReference>
<protein>
    <submittedName>
        <fullName evidence="2">LLM class F420-dependent oxidoreductase</fullName>
    </submittedName>
</protein>
<dbReference type="InterPro" id="IPR050564">
    <property type="entry name" value="F420-G6PD/mer"/>
</dbReference>
<evidence type="ECO:0000313" key="3">
    <source>
        <dbReference type="Proteomes" id="UP001500967"/>
    </source>
</evidence>
<organism evidence="2 3">
    <name type="scientific">Cryptosporangium japonicum</name>
    <dbReference type="NCBI Taxonomy" id="80872"/>
    <lineage>
        <taxon>Bacteria</taxon>
        <taxon>Bacillati</taxon>
        <taxon>Actinomycetota</taxon>
        <taxon>Actinomycetes</taxon>
        <taxon>Cryptosporangiales</taxon>
        <taxon>Cryptosporangiaceae</taxon>
        <taxon>Cryptosporangium</taxon>
    </lineage>
</organism>
<sequence length="328" mass="35584">MRLDGGLREGTAEAAREVEAAGYDGVWIPETTHDPFLIALRVADATTRLDVGTSVAIAFARSPMTLAGTAFDLARYSRGRFVLGLGSQVKAHVERRFSMPWSRPAARMREYVLALRAIWSAWQDGTPLDFRGEFYTHTLMTPMFAPPPHEWGPPPVYLAGVGEQMTAVAGEVADGFILHAFTTRRYVEEVTLPALRRGREDLTGFTICGPAFVATGRDDASLAAAVAGTRKQIAFYASTPAYRSVLELHGWGDVQPELTALSKQGRWDEMAGLIDNEMLHEFAVVGTPAAAGAAFAAKLSGVVDRASAYTAYPIDPETWTEFVTAARA</sequence>
<evidence type="ECO:0000259" key="1">
    <source>
        <dbReference type="Pfam" id="PF00296"/>
    </source>
</evidence>
<accession>A0ABN0UJW7</accession>
<gene>
    <name evidence="2" type="ORF">GCM10009539_42690</name>
</gene>
<keyword evidence="3" id="KW-1185">Reference proteome</keyword>
<dbReference type="EMBL" id="BAAAGX010000016">
    <property type="protein sequence ID" value="GAA0252980.1"/>
    <property type="molecule type" value="Genomic_DNA"/>
</dbReference>